<reference evidence="1 2" key="1">
    <citation type="submission" date="2019-03" db="EMBL/GenBank/DDBJ databases">
        <title>First draft genome of Liparis tanakae, snailfish: a comprehensive survey of snailfish specific genes.</title>
        <authorList>
            <person name="Kim W."/>
            <person name="Song I."/>
            <person name="Jeong J.-H."/>
            <person name="Kim D."/>
            <person name="Kim S."/>
            <person name="Ryu S."/>
            <person name="Song J.Y."/>
            <person name="Lee S.K."/>
        </authorList>
    </citation>
    <scope>NUCLEOTIDE SEQUENCE [LARGE SCALE GENOMIC DNA]</scope>
    <source>
        <tissue evidence="1">Muscle</tissue>
    </source>
</reference>
<proteinExistence type="predicted"/>
<dbReference type="AlphaFoldDB" id="A0A4Z2E179"/>
<name>A0A4Z2E179_9TELE</name>
<sequence>MYYIISKCLVFLHLRERDVQATNREFTALCLEKEEKAIEEEQWSAGA</sequence>
<evidence type="ECO:0000313" key="2">
    <source>
        <dbReference type="Proteomes" id="UP000314294"/>
    </source>
</evidence>
<dbReference type="Proteomes" id="UP000314294">
    <property type="component" value="Unassembled WGS sequence"/>
</dbReference>
<keyword evidence="2" id="KW-1185">Reference proteome</keyword>
<gene>
    <name evidence="1" type="ORF">EYF80_067280</name>
</gene>
<organism evidence="1 2">
    <name type="scientific">Liparis tanakae</name>
    <name type="common">Tanaka's snailfish</name>
    <dbReference type="NCBI Taxonomy" id="230148"/>
    <lineage>
        <taxon>Eukaryota</taxon>
        <taxon>Metazoa</taxon>
        <taxon>Chordata</taxon>
        <taxon>Craniata</taxon>
        <taxon>Vertebrata</taxon>
        <taxon>Euteleostomi</taxon>
        <taxon>Actinopterygii</taxon>
        <taxon>Neopterygii</taxon>
        <taxon>Teleostei</taxon>
        <taxon>Neoteleostei</taxon>
        <taxon>Acanthomorphata</taxon>
        <taxon>Eupercaria</taxon>
        <taxon>Perciformes</taxon>
        <taxon>Cottioidei</taxon>
        <taxon>Cottales</taxon>
        <taxon>Liparidae</taxon>
        <taxon>Liparis</taxon>
    </lineage>
</organism>
<comment type="caution">
    <text evidence="1">The sequence shown here is derived from an EMBL/GenBank/DDBJ whole genome shotgun (WGS) entry which is preliminary data.</text>
</comment>
<dbReference type="EMBL" id="SRLO01021741">
    <property type="protein sequence ID" value="TNN22606.1"/>
    <property type="molecule type" value="Genomic_DNA"/>
</dbReference>
<accession>A0A4Z2E179</accession>
<protein>
    <submittedName>
        <fullName evidence="1">Uncharacterized protein</fullName>
    </submittedName>
</protein>
<evidence type="ECO:0000313" key="1">
    <source>
        <dbReference type="EMBL" id="TNN22606.1"/>
    </source>
</evidence>